<evidence type="ECO:0000313" key="14">
    <source>
        <dbReference type="Proteomes" id="UP000193355"/>
    </source>
</evidence>
<comment type="catalytic activity">
    <reaction evidence="9 10">
        <text>L-glutamine + H2O = L-glutamate + NH4(+)</text>
        <dbReference type="Rhea" id="RHEA:15889"/>
        <dbReference type="ChEBI" id="CHEBI:15377"/>
        <dbReference type="ChEBI" id="CHEBI:28938"/>
        <dbReference type="ChEBI" id="CHEBI:29985"/>
        <dbReference type="ChEBI" id="CHEBI:58359"/>
        <dbReference type="EC" id="3.5.1.2"/>
    </reaction>
</comment>
<dbReference type="NCBIfam" id="TIGR01855">
    <property type="entry name" value="IMP_synth_hisH"/>
    <property type="match status" value="1"/>
</dbReference>
<dbReference type="AlphaFoldDB" id="A0A1X7ITE0"/>
<keyword evidence="13" id="KW-0808">Transferase</keyword>
<feature type="active site" evidence="10 11">
    <location>
        <position position="171"/>
    </location>
</feature>
<dbReference type="GO" id="GO:0016829">
    <property type="term" value="F:lyase activity"/>
    <property type="evidence" value="ECO:0007669"/>
    <property type="project" value="UniProtKB-KW"/>
</dbReference>
<evidence type="ECO:0000259" key="12">
    <source>
        <dbReference type="Pfam" id="PF00117"/>
    </source>
</evidence>
<evidence type="ECO:0000256" key="4">
    <source>
        <dbReference type="ARBA" id="ARBA00022801"/>
    </source>
</evidence>
<comment type="catalytic activity">
    <reaction evidence="8 10">
        <text>5-[(5-phospho-1-deoxy-D-ribulos-1-ylimino)methylamino]-1-(5-phospho-beta-D-ribosyl)imidazole-4-carboxamide + L-glutamine = D-erythro-1-(imidazol-4-yl)glycerol 3-phosphate + 5-amino-1-(5-phospho-beta-D-ribosyl)imidazole-4-carboxamide + L-glutamate + H(+)</text>
        <dbReference type="Rhea" id="RHEA:24793"/>
        <dbReference type="ChEBI" id="CHEBI:15378"/>
        <dbReference type="ChEBI" id="CHEBI:29985"/>
        <dbReference type="ChEBI" id="CHEBI:58278"/>
        <dbReference type="ChEBI" id="CHEBI:58359"/>
        <dbReference type="ChEBI" id="CHEBI:58475"/>
        <dbReference type="ChEBI" id="CHEBI:58525"/>
        <dbReference type="EC" id="4.3.2.10"/>
    </reaction>
</comment>
<dbReference type="Gene3D" id="3.40.50.880">
    <property type="match status" value="1"/>
</dbReference>
<comment type="function">
    <text evidence="10">IGPS catalyzes the conversion of PRFAR and glutamine to IGP, AICAR and glutamate. The HisH subunit catalyzes the hydrolysis of glutamine to glutamate and ammonia as part of the synthesis of IGP and AICAR. The resulting ammonia molecule is channeled to the active site of HisF.</text>
</comment>
<accession>A0A1X7ITE0</accession>
<dbReference type="EC" id="4.3.2.10" evidence="10"/>
<evidence type="ECO:0000256" key="8">
    <source>
        <dbReference type="ARBA" id="ARBA00047838"/>
    </source>
</evidence>
<evidence type="ECO:0000256" key="11">
    <source>
        <dbReference type="PIRSR" id="PIRSR000495-1"/>
    </source>
</evidence>
<evidence type="ECO:0000256" key="3">
    <source>
        <dbReference type="ARBA" id="ARBA00022605"/>
    </source>
</evidence>
<dbReference type="InterPro" id="IPR010139">
    <property type="entry name" value="Imidazole-glycPsynth_HisH"/>
</dbReference>
<dbReference type="GO" id="GO:0000105">
    <property type="term" value="P:L-histidine biosynthetic process"/>
    <property type="evidence" value="ECO:0007669"/>
    <property type="project" value="UniProtKB-UniRule"/>
</dbReference>
<sequence length="190" mass="20145">MKIGIIDYGAGNLGNVVRALKRLDLEGAVLSLPEEAKKASFLILPGVGAFDPAMKNLAARGWDERIIDWAERGNPILGICLGMQLMAQSSTEGGLTPGLGLIDGQVVKLDITPSPHMGWNTLSGSKEHYYFVHSYGIVRSKDVATTTEVGGTSFVSSAVKGSVTGLQFHPERSGPSGLRLLDKIIKGKGL</sequence>
<dbReference type="PIRSF" id="PIRSF000495">
    <property type="entry name" value="Amidotransf_hisH"/>
    <property type="match status" value="1"/>
</dbReference>
<comment type="pathway">
    <text evidence="1 10">Amino-acid biosynthesis; L-histidine biosynthesis; L-histidine from 5-phospho-alpha-D-ribose 1-diphosphate: step 5/9.</text>
</comment>
<dbReference type="GO" id="GO:0000107">
    <property type="term" value="F:imidazoleglycerol-phosphate synthase activity"/>
    <property type="evidence" value="ECO:0007669"/>
    <property type="project" value="UniProtKB-UniRule"/>
</dbReference>
<reference evidence="14" key="1">
    <citation type="submission" date="2017-04" db="EMBL/GenBank/DDBJ databases">
        <authorList>
            <person name="Varghese N."/>
            <person name="Submissions S."/>
        </authorList>
    </citation>
    <scope>NUCLEOTIDE SEQUENCE [LARGE SCALE GENOMIC DNA]</scope>
    <source>
        <strain evidence="14">USBA 82</strain>
    </source>
</reference>
<feature type="active site" evidence="10 11">
    <location>
        <position position="169"/>
    </location>
</feature>
<dbReference type="Pfam" id="PF00117">
    <property type="entry name" value="GATase"/>
    <property type="match status" value="1"/>
</dbReference>
<comment type="subcellular location">
    <subcellularLocation>
        <location evidence="10">Cytoplasm</location>
    </subcellularLocation>
</comment>
<name>A0A1X7ITE0_9BACT</name>
<keyword evidence="5 10" id="KW-0315">Glutamine amidotransferase</keyword>
<keyword evidence="10" id="KW-0963">Cytoplasm</keyword>
<dbReference type="EMBL" id="FXBB01000005">
    <property type="protein sequence ID" value="SMG18381.1"/>
    <property type="molecule type" value="Genomic_DNA"/>
</dbReference>
<evidence type="ECO:0000256" key="2">
    <source>
        <dbReference type="ARBA" id="ARBA00011152"/>
    </source>
</evidence>
<dbReference type="UniPathway" id="UPA00031">
    <property type="reaction ID" value="UER00010"/>
</dbReference>
<dbReference type="GO" id="GO:0005737">
    <property type="term" value="C:cytoplasm"/>
    <property type="evidence" value="ECO:0007669"/>
    <property type="project" value="UniProtKB-SubCell"/>
</dbReference>
<keyword evidence="4 10" id="KW-0378">Hydrolase</keyword>
<proteinExistence type="inferred from homology"/>
<keyword evidence="7 10" id="KW-0456">Lyase</keyword>
<evidence type="ECO:0000313" key="13">
    <source>
        <dbReference type="EMBL" id="SMG18381.1"/>
    </source>
</evidence>
<dbReference type="CDD" id="cd01748">
    <property type="entry name" value="GATase1_IGP_Synthase"/>
    <property type="match status" value="1"/>
</dbReference>
<evidence type="ECO:0000256" key="9">
    <source>
        <dbReference type="ARBA" id="ARBA00049534"/>
    </source>
</evidence>
<dbReference type="STRING" id="561720.SAMN06275492_10521"/>
<dbReference type="PROSITE" id="PS51273">
    <property type="entry name" value="GATASE_TYPE_1"/>
    <property type="match status" value="1"/>
</dbReference>
<evidence type="ECO:0000256" key="1">
    <source>
        <dbReference type="ARBA" id="ARBA00005091"/>
    </source>
</evidence>
<evidence type="ECO:0000256" key="6">
    <source>
        <dbReference type="ARBA" id="ARBA00023102"/>
    </source>
</evidence>
<dbReference type="GO" id="GO:0004359">
    <property type="term" value="F:glutaminase activity"/>
    <property type="evidence" value="ECO:0007669"/>
    <property type="project" value="UniProtKB-EC"/>
</dbReference>
<feature type="domain" description="Glutamine amidotransferase" evidence="12">
    <location>
        <begin position="5"/>
        <end position="181"/>
    </location>
</feature>
<keyword evidence="6 10" id="KW-0368">Histidine biosynthesis</keyword>
<evidence type="ECO:0000256" key="10">
    <source>
        <dbReference type="HAMAP-Rule" id="MF_00278"/>
    </source>
</evidence>
<keyword evidence="14" id="KW-1185">Reference proteome</keyword>
<protein>
    <recommendedName>
        <fullName evidence="10">Imidazole glycerol phosphate synthase subunit HisH</fullName>
        <ecNumber evidence="10">4.3.2.10</ecNumber>
    </recommendedName>
    <alternativeName>
        <fullName evidence="10">IGP synthase glutaminase subunit</fullName>
        <ecNumber evidence="10">3.5.1.2</ecNumber>
    </alternativeName>
    <alternativeName>
        <fullName evidence="10">IGP synthase subunit HisH</fullName>
    </alternativeName>
    <alternativeName>
        <fullName evidence="10">ImGP synthase subunit HisH</fullName>
        <shortName evidence="10">IGPS subunit HisH</shortName>
    </alternativeName>
</protein>
<dbReference type="HAMAP" id="MF_00278">
    <property type="entry name" value="HisH"/>
    <property type="match status" value="1"/>
</dbReference>
<dbReference type="SUPFAM" id="SSF52317">
    <property type="entry name" value="Class I glutamine amidotransferase-like"/>
    <property type="match status" value="1"/>
</dbReference>
<evidence type="ECO:0000256" key="7">
    <source>
        <dbReference type="ARBA" id="ARBA00023239"/>
    </source>
</evidence>
<dbReference type="RefSeq" id="WP_234986117.1">
    <property type="nucleotide sequence ID" value="NZ_FXBB01000005.1"/>
</dbReference>
<dbReference type="Proteomes" id="UP000193355">
    <property type="component" value="Unassembled WGS sequence"/>
</dbReference>
<feature type="active site" description="Nucleophile" evidence="10 11">
    <location>
        <position position="80"/>
    </location>
</feature>
<dbReference type="PANTHER" id="PTHR42701">
    <property type="entry name" value="IMIDAZOLE GLYCEROL PHOSPHATE SYNTHASE SUBUNIT HISH"/>
    <property type="match status" value="1"/>
</dbReference>
<comment type="subunit">
    <text evidence="2 10">Heterodimer of HisH and HisF.</text>
</comment>
<organism evidence="13 14">
    <name type="scientific">Dethiosulfovibrio salsuginis</name>
    <dbReference type="NCBI Taxonomy" id="561720"/>
    <lineage>
        <taxon>Bacteria</taxon>
        <taxon>Thermotogati</taxon>
        <taxon>Synergistota</taxon>
        <taxon>Synergistia</taxon>
        <taxon>Synergistales</taxon>
        <taxon>Dethiosulfovibrionaceae</taxon>
        <taxon>Dethiosulfovibrio</taxon>
    </lineage>
</organism>
<dbReference type="InterPro" id="IPR029062">
    <property type="entry name" value="Class_I_gatase-like"/>
</dbReference>
<evidence type="ECO:0000256" key="5">
    <source>
        <dbReference type="ARBA" id="ARBA00022962"/>
    </source>
</evidence>
<dbReference type="InterPro" id="IPR017926">
    <property type="entry name" value="GATASE"/>
</dbReference>
<dbReference type="PANTHER" id="PTHR42701:SF1">
    <property type="entry name" value="IMIDAZOLE GLYCEROL PHOSPHATE SYNTHASE SUBUNIT HISH"/>
    <property type="match status" value="1"/>
</dbReference>
<gene>
    <name evidence="10" type="primary">hisH</name>
    <name evidence="13" type="ORF">SAMN06275492_10521</name>
</gene>
<dbReference type="EC" id="3.5.1.2" evidence="10"/>
<keyword evidence="3 10" id="KW-0028">Amino-acid biosynthesis</keyword>